<keyword evidence="2" id="KW-0732">Signal</keyword>
<evidence type="ECO:0000313" key="3">
    <source>
        <dbReference type="EMBL" id="OVE46229.1"/>
    </source>
</evidence>
<evidence type="ECO:0000313" key="6">
    <source>
        <dbReference type="Proteomes" id="UP000275777"/>
    </source>
</evidence>
<gene>
    <name evidence="3" type="ORF">CBW21_19290</name>
    <name evidence="4" type="ORF">NCTC9695_00115</name>
</gene>
<comment type="similarity">
    <text evidence="1">Belongs to the nucleoside-specific channel-forming outer membrane porin (Tsx) (TC 1.B.10) family.</text>
</comment>
<dbReference type="InterPro" id="IPR036777">
    <property type="entry name" value="Channel_Tsx-like_sf"/>
</dbReference>
<protein>
    <submittedName>
        <fullName evidence="4">Nucleoside-specific channel-forming protein, Tsx</fullName>
    </submittedName>
</protein>
<sequence length="263" mass="29052">MNTRKSLLALSLLAASALAHAGGEYSFANVSANWLDWSDRTTQQSGKQDFGYLEAEGGLGAKWGELYGFFDIENPGKGNGNTQGRDRRFTTKVVGRYNLAEVGGVPVQLYGHIYDTRGNGPADRHFFTQNRVLGLGTDLSFGALSIKPFFGVHNQMDALMPAGSASGYNGFMTGYVMLYPFQAFGQNLMLTQWHETEFNRQDKFIGAYKSGDRPRVGQNGAIALWWTPTKAVTTGIQYRYADQKLGSTAYQNAVIYSIKYNIK</sequence>
<dbReference type="Proteomes" id="UP000275777">
    <property type="component" value="Chromosome"/>
</dbReference>
<dbReference type="SUPFAM" id="SSF111364">
    <property type="entry name" value="Tsx-like channel"/>
    <property type="match status" value="1"/>
</dbReference>
<evidence type="ECO:0000313" key="4">
    <source>
        <dbReference type="EMBL" id="VEB39730.1"/>
    </source>
</evidence>
<feature type="signal peptide" evidence="2">
    <location>
        <begin position="1"/>
        <end position="21"/>
    </location>
</feature>
<dbReference type="Pfam" id="PF03502">
    <property type="entry name" value="Channel_Tsx"/>
    <property type="match status" value="1"/>
</dbReference>
<evidence type="ECO:0000256" key="2">
    <source>
        <dbReference type="SAM" id="SignalP"/>
    </source>
</evidence>
<name>A0A202B492_CHRVL</name>
<organism evidence="3 5">
    <name type="scientific">Chromobacterium violaceum</name>
    <dbReference type="NCBI Taxonomy" id="536"/>
    <lineage>
        <taxon>Bacteria</taxon>
        <taxon>Pseudomonadati</taxon>
        <taxon>Pseudomonadota</taxon>
        <taxon>Betaproteobacteria</taxon>
        <taxon>Neisseriales</taxon>
        <taxon>Chromobacteriaceae</taxon>
        <taxon>Chromobacterium</taxon>
    </lineage>
</organism>
<dbReference type="InterPro" id="IPR018013">
    <property type="entry name" value="Channel_Tsx-like"/>
</dbReference>
<reference evidence="3 5" key="1">
    <citation type="submission" date="2017-05" db="EMBL/GenBank/DDBJ databases">
        <title>Chromobacterium violaceum GHPS1 isolated from Hydrocarbon polluted soil in French Guiana display an awesome secondary metabolite arsenal and a battery of drug and heavy-metal-resistance and detoxification of xenobiotics proteins.</title>
        <authorList>
            <person name="Belbahri L."/>
        </authorList>
    </citation>
    <scope>NUCLEOTIDE SEQUENCE [LARGE SCALE GENOMIC DNA]</scope>
    <source>
        <strain evidence="3 5">GHPS1</strain>
    </source>
</reference>
<evidence type="ECO:0000256" key="1">
    <source>
        <dbReference type="ARBA" id="ARBA00008728"/>
    </source>
</evidence>
<dbReference type="GO" id="GO:0009279">
    <property type="term" value="C:cell outer membrane"/>
    <property type="evidence" value="ECO:0007669"/>
    <property type="project" value="InterPro"/>
</dbReference>
<dbReference type="OMA" id="WGELYGF"/>
<reference evidence="4 6" key="2">
    <citation type="submission" date="2018-12" db="EMBL/GenBank/DDBJ databases">
        <authorList>
            <consortium name="Pathogen Informatics"/>
        </authorList>
    </citation>
    <scope>NUCLEOTIDE SEQUENCE [LARGE SCALE GENOMIC DNA]</scope>
    <source>
        <strain evidence="4 6">NCTC9695</strain>
    </source>
</reference>
<dbReference type="GeneID" id="66366017"/>
<dbReference type="NCBIfam" id="NF008574">
    <property type="entry name" value="PRK11528.1"/>
    <property type="match status" value="1"/>
</dbReference>
<keyword evidence="5" id="KW-1185">Reference proteome</keyword>
<dbReference type="Proteomes" id="UP000196342">
    <property type="component" value="Unassembled WGS sequence"/>
</dbReference>
<dbReference type="AlphaFoldDB" id="A0A202B492"/>
<dbReference type="RefSeq" id="WP_011133645.1">
    <property type="nucleotide sequence ID" value="NZ_CP069442.1"/>
</dbReference>
<proteinExistence type="inferred from homology"/>
<accession>A0A202B492</accession>
<dbReference type="EMBL" id="NHOO01000020">
    <property type="protein sequence ID" value="OVE46229.1"/>
    <property type="molecule type" value="Genomic_DNA"/>
</dbReference>
<feature type="chain" id="PRO_5042692165" evidence="2">
    <location>
        <begin position="22"/>
        <end position="263"/>
    </location>
</feature>
<dbReference type="EMBL" id="LR134182">
    <property type="protein sequence ID" value="VEB39730.1"/>
    <property type="molecule type" value="Genomic_DNA"/>
</dbReference>
<evidence type="ECO:0000313" key="5">
    <source>
        <dbReference type="Proteomes" id="UP000196342"/>
    </source>
</evidence>